<evidence type="ECO:0000256" key="3">
    <source>
        <dbReference type="ARBA" id="ARBA00023163"/>
    </source>
</evidence>
<gene>
    <name evidence="6" type="ORF">ASPSYDRAFT_149737</name>
</gene>
<dbReference type="Pfam" id="PF11951">
    <property type="entry name" value="Fungal_trans_2"/>
    <property type="match status" value="1"/>
</dbReference>
<dbReference type="GeneID" id="63758011"/>
<accession>A0A1L9TJ31</accession>
<dbReference type="RefSeq" id="XP_040703119.1">
    <property type="nucleotide sequence ID" value="XM_040841938.1"/>
</dbReference>
<dbReference type="GO" id="GO:0005634">
    <property type="term" value="C:nucleus"/>
    <property type="evidence" value="ECO:0007669"/>
    <property type="project" value="UniProtKB-SubCell"/>
</dbReference>
<dbReference type="GO" id="GO:0045944">
    <property type="term" value="P:positive regulation of transcription by RNA polymerase II"/>
    <property type="evidence" value="ECO:0007669"/>
    <property type="project" value="TreeGrafter"/>
</dbReference>
<dbReference type="AlphaFoldDB" id="A0A1L9TJ31"/>
<dbReference type="STRING" id="1036612.A0A1L9TJ31"/>
<dbReference type="PANTHER" id="PTHR37534:SF49">
    <property type="entry name" value="LYSINE BIOSYNTHESIS REGULATORY PROTEIN LYS14"/>
    <property type="match status" value="1"/>
</dbReference>
<evidence type="ECO:0000313" key="6">
    <source>
        <dbReference type="EMBL" id="OJJ59313.1"/>
    </source>
</evidence>
<evidence type="ECO:0000256" key="1">
    <source>
        <dbReference type="ARBA" id="ARBA00004123"/>
    </source>
</evidence>
<proteinExistence type="predicted"/>
<reference evidence="7" key="1">
    <citation type="journal article" date="2017" name="Genome Biol.">
        <title>Comparative genomics reveals high biological diversity and specific adaptations in the industrially and medically important fungal genus Aspergillus.</title>
        <authorList>
            <person name="de Vries R.P."/>
            <person name="Riley R."/>
            <person name="Wiebenga A."/>
            <person name="Aguilar-Osorio G."/>
            <person name="Amillis S."/>
            <person name="Uchima C.A."/>
            <person name="Anderluh G."/>
            <person name="Asadollahi M."/>
            <person name="Askin M."/>
            <person name="Barry K."/>
            <person name="Battaglia E."/>
            <person name="Bayram O."/>
            <person name="Benocci T."/>
            <person name="Braus-Stromeyer S.A."/>
            <person name="Caldana C."/>
            <person name="Canovas D."/>
            <person name="Cerqueira G.C."/>
            <person name="Chen F."/>
            <person name="Chen W."/>
            <person name="Choi C."/>
            <person name="Clum A."/>
            <person name="Dos Santos R.A."/>
            <person name="Damasio A.R."/>
            <person name="Diallinas G."/>
            <person name="Emri T."/>
            <person name="Fekete E."/>
            <person name="Flipphi M."/>
            <person name="Freyberg S."/>
            <person name="Gallo A."/>
            <person name="Gournas C."/>
            <person name="Habgood R."/>
            <person name="Hainaut M."/>
            <person name="Harispe M.L."/>
            <person name="Henrissat B."/>
            <person name="Hilden K.S."/>
            <person name="Hope R."/>
            <person name="Hossain A."/>
            <person name="Karabika E."/>
            <person name="Karaffa L."/>
            <person name="Karanyi Z."/>
            <person name="Krasevec N."/>
            <person name="Kuo A."/>
            <person name="Kusch H."/>
            <person name="LaButti K."/>
            <person name="Lagendijk E.L."/>
            <person name="Lapidus A."/>
            <person name="Levasseur A."/>
            <person name="Lindquist E."/>
            <person name="Lipzen A."/>
            <person name="Logrieco A.F."/>
            <person name="MacCabe A."/>
            <person name="Maekelae M.R."/>
            <person name="Malavazi I."/>
            <person name="Melin P."/>
            <person name="Meyer V."/>
            <person name="Mielnichuk N."/>
            <person name="Miskei M."/>
            <person name="Molnar A.P."/>
            <person name="Mule G."/>
            <person name="Ngan C.Y."/>
            <person name="Orejas M."/>
            <person name="Orosz E."/>
            <person name="Ouedraogo J.P."/>
            <person name="Overkamp K.M."/>
            <person name="Park H.-S."/>
            <person name="Perrone G."/>
            <person name="Piumi F."/>
            <person name="Punt P.J."/>
            <person name="Ram A.F."/>
            <person name="Ramon A."/>
            <person name="Rauscher S."/>
            <person name="Record E."/>
            <person name="Riano-Pachon D.M."/>
            <person name="Robert V."/>
            <person name="Roehrig J."/>
            <person name="Ruller R."/>
            <person name="Salamov A."/>
            <person name="Salih N.S."/>
            <person name="Samson R.A."/>
            <person name="Sandor E."/>
            <person name="Sanguinetti M."/>
            <person name="Schuetze T."/>
            <person name="Sepcic K."/>
            <person name="Shelest E."/>
            <person name="Sherlock G."/>
            <person name="Sophianopoulou V."/>
            <person name="Squina F.M."/>
            <person name="Sun H."/>
            <person name="Susca A."/>
            <person name="Todd R.B."/>
            <person name="Tsang A."/>
            <person name="Unkles S.E."/>
            <person name="van de Wiele N."/>
            <person name="van Rossen-Uffink D."/>
            <person name="Oliveira J.V."/>
            <person name="Vesth T.C."/>
            <person name="Visser J."/>
            <person name="Yu J.-H."/>
            <person name="Zhou M."/>
            <person name="Andersen M.R."/>
            <person name="Archer D.B."/>
            <person name="Baker S.E."/>
            <person name="Benoit I."/>
            <person name="Brakhage A.A."/>
            <person name="Braus G.H."/>
            <person name="Fischer R."/>
            <person name="Frisvad J.C."/>
            <person name="Goldman G.H."/>
            <person name="Houbraken J."/>
            <person name="Oakley B."/>
            <person name="Pocsi I."/>
            <person name="Scazzocchio C."/>
            <person name="Seiboth B."/>
            <person name="vanKuyk P.A."/>
            <person name="Wortman J."/>
            <person name="Dyer P.S."/>
            <person name="Grigoriev I.V."/>
        </authorList>
    </citation>
    <scope>NUCLEOTIDE SEQUENCE [LARGE SCALE GENOMIC DNA]</scope>
    <source>
        <strain evidence="7">CBS 593.65</strain>
    </source>
</reference>
<feature type="region of interest" description="Disordered" evidence="5">
    <location>
        <begin position="227"/>
        <end position="251"/>
    </location>
</feature>
<feature type="compositionally biased region" description="Polar residues" evidence="5">
    <location>
        <begin position="229"/>
        <end position="251"/>
    </location>
</feature>
<dbReference type="InterPro" id="IPR021858">
    <property type="entry name" value="Fun_TF"/>
</dbReference>
<dbReference type="Proteomes" id="UP000184356">
    <property type="component" value="Unassembled WGS sequence"/>
</dbReference>
<dbReference type="PANTHER" id="PTHR37534">
    <property type="entry name" value="TRANSCRIPTIONAL ACTIVATOR PROTEIN UGA3"/>
    <property type="match status" value="1"/>
</dbReference>
<evidence type="ECO:0000256" key="5">
    <source>
        <dbReference type="SAM" id="MobiDB-lite"/>
    </source>
</evidence>
<dbReference type="InterPro" id="IPR001138">
    <property type="entry name" value="Zn2Cys6_DnaBD"/>
</dbReference>
<keyword evidence="7" id="KW-1185">Reference proteome</keyword>
<dbReference type="GO" id="GO:0008270">
    <property type="term" value="F:zinc ion binding"/>
    <property type="evidence" value="ECO:0007669"/>
    <property type="project" value="InterPro"/>
</dbReference>
<dbReference type="OrthoDB" id="3598904at2759"/>
<evidence type="ECO:0000256" key="4">
    <source>
        <dbReference type="ARBA" id="ARBA00023242"/>
    </source>
</evidence>
<evidence type="ECO:0008006" key="8">
    <source>
        <dbReference type="Google" id="ProtNLM"/>
    </source>
</evidence>
<keyword evidence="4" id="KW-0539">Nucleus</keyword>
<name>A0A1L9TJ31_9EURO</name>
<evidence type="ECO:0000313" key="7">
    <source>
        <dbReference type="Proteomes" id="UP000184356"/>
    </source>
</evidence>
<dbReference type="GO" id="GO:0000981">
    <property type="term" value="F:DNA-binding transcription factor activity, RNA polymerase II-specific"/>
    <property type="evidence" value="ECO:0007669"/>
    <property type="project" value="InterPro"/>
</dbReference>
<organism evidence="6 7">
    <name type="scientific">Aspergillus sydowii CBS 593.65</name>
    <dbReference type="NCBI Taxonomy" id="1036612"/>
    <lineage>
        <taxon>Eukaryota</taxon>
        <taxon>Fungi</taxon>
        <taxon>Dikarya</taxon>
        <taxon>Ascomycota</taxon>
        <taxon>Pezizomycotina</taxon>
        <taxon>Eurotiomycetes</taxon>
        <taxon>Eurotiomycetidae</taxon>
        <taxon>Eurotiales</taxon>
        <taxon>Aspergillaceae</taxon>
        <taxon>Aspergillus</taxon>
        <taxon>Aspergillus subgen. Nidulantes</taxon>
    </lineage>
</organism>
<keyword evidence="2" id="KW-0805">Transcription regulation</keyword>
<dbReference type="VEuPathDB" id="FungiDB:ASPSYDRAFT_149737"/>
<dbReference type="GO" id="GO:0000976">
    <property type="term" value="F:transcription cis-regulatory region binding"/>
    <property type="evidence" value="ECO:0007669"/>
    <property type="project" value="TreeGrafter"/>
</dbReference>
<sequence length="679" mass="77189">MSTRRRQSSRKRPLRLPTIAPKDDVTILCSHDGSSAAIRATVIQPRLRFPPRSRTGCWYASSLHVTVPVKCDEVHPQCNQCARLGHVCDYQPRLCFRDDTRRVMERMPDVKTKGNSVWDPTKTWLWRERIGTSDSIPCDLLPDFSKLTSDEDREKKAQGSVPGTYHVIAVPGSFARLPEYSENAFETVPGDPYWSPPSEYSSHDLMDEVTTSEDPNVVILNQFRDSRKQGYSNRRSHTQSPESELGPTSVSVETRYTSLQSIPENEISESIDFEAYDMNLLDHFQNIVWMQLIPGDNGYLEADIFEQEASNFPPLLHVMMALSALSLVQQGNNHYMDVLQYYDQALPSLQSSLQNCDDILSDGLFLTHFLLLIYQIAFTIPNSGLNLWSHHMSRLLQLSLLRQSVAGRERYPLIIWLTCHVDLYALLSGASEGAYVRAAIESHLLPETELLLYPVGLQNSSAMYPEEYDPRPLIMRLYRKCFILSARFGLFIAGVRASKMAHTGPVFRELENTRAAFKHLWNSDEAQLFIESQSNLPRLSQHCFYQLSILFHTSLLFTCTSFGRIETELEKEIQHHTDAILRFAEKMTAQVRHNGPLFLTFPLFLSGAVTLSHRAKMTALELLERLGETELGYNAATTSSMLRIVCETQLQHSRSGGSVREIDWSEVAANYGFRLVSYG</sequence>
<dbReference type="CDD" id="cd00067">
    <property type="entry name" value="GAL4"/>
    <property type="match status" value="1"/>
</dbReference>
<evidence type="ECO:0000256" key="2">
    <source>
        <dbReference type="ARBA" id="ARBA00023015"/>
    </source>
</evidence>
<comment type="subcellular location">
    <subcellularLocation>
        <location evidence="1">Nucleus</location>
    </subcellularLocation>
</comment>
<protein>
    <recommendedName>
        <fullName evidence="8">Zn(2)-C6 fungal-type domain-containing protein</fullName>
    </recommendedName>
</protein>
<dbReference type="EMBL" id="KV878585">
    <property type="protein sequence ID" value="OJJ59313.1"/>
    <property type="molecule type" value="Genomic_DNA"/>
</dbReference>
<keyword evidence="3" id="KW-0804">Transcription</keyword>